<feature type="domain" description="Snake toxin/toxin-like" evidence="2">
    <location>
        <begin position="20"/>
        <end position="90"/>
    </location>
</feature>
<sequence>MRKLVLMFALLTVLQIGMSLRCHHCVRTRSSVQCVRQQRICHSGQERCLHMKFNFYPFGYAQRCAKAYECEILKGVPGIFTRCCSSDLCN</sequence>
<evidence type="ECO:0000313" key="3">
    <source>
        <dbReference type="EMBL" id="AFP13904.1"/>
    </source>
</evidence>
<keyword evidence="1" id="KW-0732">Signal</keyword>
<dbReference type="Gene3D" id="2.10.60.10">
    <property type="entry name" value="CD59"/>
    <property type="match status" value="1"/>
</dbReference>
<name>V9LKU2_CALMI</name>
<dbReference type="SUPFAM" id="SSF57302">
    <property type="entry name" value="Snake toxin-like"/>
    <property type="match status" value="1"/>
</dbReference>
<dbReference type="AlphaFoldDB" id="V9LKU2"/>
<accession>V9LKU2</accession>
<dbReference type="Pfam" id="PF00087">
    <property type="entry name" value="Toxin_TOLIP"/>
    <property type="match status" value="1"/>
</dbReference>
<proteinExistence type="evidence at transcript level"/>
<organism evidence="3">
    <name type="scientific">Callorhinchus milii</name>
    <name type="common">Ghost shark</name>
    <dbReference type="NCBI Taxonomy" id="7868"/>
    <lineage>
        <taxon>Eukaryota</taxon>
        <taxon>Metazoa</taxon>
        <taxon>Chordata</taxon>
        <taxon>Craniata</taxon>
        <taxon>Vertebrata</taxon>
        <taxon>Chondrichthyes</taxon>
        <taxon>Holocephali</taxon>
        <taxon>Chimaeriformes</taxon>
        <taxon>Callorhinchidae</taxon>
        <taxon>Callorhinchus</taxon>
    </lineage>
</organism>
<evidence type="ECO:0000259" key="2">
    <source>
        <dbReference type="Pfam" id="PF00087"/>
    </source>
</evidence>
<feature type="chain" id="PRO_5004778685" evidence="1">
    <location>
        <begin position="20"/>
        <end position="90"/>
    </location>
</feature>
<reference evidence="3" key="1">
    <citation type="journal article" date="2014" name="Nature">
        <title>Elephant shark genome provides unique insights into gnathostome evolution.</title>
        <authorList>
            <consortium name="International Elephant Shark Genome Sequencing Consortium"/>
            <person name="Venkatesh B."/>
            <person name="Lee A.P."/>
            <person name="Ravi V."/>
            <person name="Maurya A.K."/>
            <person name="Lian M.M."/>
            <person name="Swann J.B."/>
            <person name="Ohta Y."/>
            <person name="Flajnik M.F."/>
            <person name="Sutoh Y."/>
            <person name="Kasahara M."/>
            <person name="Hoon S."/>
            <person name="Gangu V."/>
            <person name="Roy S.W."/>
            <person name="Irimia M."/>
            <person name="Korzh V."/>
            <person name="Kondrychyn I."/>
            <person name="Lim Z.W."/>
            <person name="Tay B.H."/>
            <person name="Tohari S."/>
            <person name="Kong K.W."/>
            <person name="Ho S."/>
            <person name="Lorente-Galdos B."/>
            <person name="Quilez J."/>
            <person name="Marques-Bonet T."/>
            <person name="Raney B.J."/>
            <person name="Ingham P.W."/>
            <person name="Tay A."/>
            <person name="Hillier L.W."/>
            <person name="Minx P."/>
            <person name="Boehm T."/>
            <person name="Wilson R.K."/>
            <person name="Brenner S."/>
            <person name="Warren W.C."/>
        </authorList>
    </citation>
    <scope>NUCLEOTIDE SEQUENCE</scope>
    <source>
        <tissue evidence="3">Intestine</tissue>
    </source>
</reference>
<protein>
    <submittedName>
        <fullName evidence="3">CD59 glycoprotein-like protein</fullName>
    </submittedName>
</protein>
<dbReference type="EMBL" id="JW881387">
    <property type="protein sequence ID" value="AFP13904.1"/>
    <property type="molecule type" value="mRNA"/>
</dbReference>
<dbReference type="InterPro" id="IPR035076">
    <property type="entry name" value="Toxin/TOLIP"/>
</dbReference>
<evidence type="ECO:0000256" key="1">
    <source>
        <dbReference type="SAM" id="SignalP"/>
    </source>
</evidence>
<feature type="signal peptide" evidence="1">
    <location>
        <begin position="1"/>
        <end position="19"/>
    </location>
</feature>
<dbReference type="InterPro" id="IPR045860">
    <property type="entry name" value="Snake_toxin-like_sf"/>
</dbReference>